<dbReference type="InterPro" id="IPR029756">
    <property type="entry name" value="MTH1187/YkoF-like"/>
</dbReference>
<dbReference type="InterPro" id="IPR002767">
    <property type="entry name" value="Thiamine_BP"/>
</dbReference>
<gene>
    <name evidence="4" type="ORF">BG015_001045</name>
</gene>
<dbReference type="Proteomes" id="UP000748756">
    <property type="component" value="Unassembled WGS sequence"/>
</dbReference>
<reference evidence="4" key="1">
    <citation type="journal article" date="2020" name="Fungal Divers.">
        <title>Resolving the Mortierellaceae phylogeny through synthesis of multi-gene phylogenetics and phylogenomics.</title>
        <authorList>
            <person name="Vandepol N."/>
            <person name="Liber J."/>
            <person name="Desiro A."/>
            <person name="Na H."/>
            <person name="Kennedy M."/>
            <person name="Barry K."/>
            <person name="Grigoriev I.V."/>
            <person name="Miller A.N."/>
            <person name="O'Donnell K."/>
            <person name="Stajich J.E."/>
            <person name="Bonito G."/>
        </authorList>
    </citation>
    <scope>NUCLEOTIDE SEQUENCE</scope>
    <source>
        <strain evidence="4">NRRL 6426</strain>
    </source>
</reference>
<accession>A0A9P5V717</accession>
<sequence>MYNPVPEQPIHPLNREEGQNTTSSPSVGEKISHLGEKLSGATLGGDKSSQEKTAPRTTGTPGLPSKEEAVVHCLADFAVYPMGTTASFQKHIDEVEKVLKRCGVDYKVHAQCTTMEGEMGAIMYAIKSCHEALHAMGCPRIASNIRIDTGAGNYRQLPPEHIKEE</sequence>
<dbReference type="EMBL" id="JAAAUQ010001182">
    <property type="protein sequence ID" value="KAF9142100.1"/>
    <property type="molecule type" value="Genomic_DNA"/>
</dbReference>
<comment type="caution">
    <text evidence="4">The sequence shown here is derived from an EMBL/GenBank/DDBJ whole genome shotgun (WGS) entry which is preliminary data.</text>
</comment>
<evidence type="ECO:0000313" key="5">
    <source>
        <dbReference type="Proteomes" id="UP000748756"/>
    </source>
</evidence>
<feature type="domain" description="Thiamine-binding protein" evidence="3">
    <location>
        <begin position="75"/>
        <end position="152"/>
    </location>
</feature>
<dbReference type="Pfam" id="PF01910">
    <property type="entry name" value="Thiamine_BP"/>
    <property type="match status" value="1"/>
</dbReference>
<dbReference type="SUPFAM" id="SSF89957">
    <property type="entry name" value="MTH1187/YkoF-like"/>
    <property type="match status" value="1"/>
</dbReference>
<dbReference type="OrthoDB" id="5587367at2759"/>
<evidence type="ECO:0000256" key="1">
    <source>
        <dbReference type="ARBA" id="ARBA00010272"/>
    </source>
</evidence>
<dbReference type="InterPro" id="IPR051614">
    <property type="entry name" value="UPF0045_domain"/>
</dbReference>
<proteinExistence type="inferred from homology"/>
<dbReference type="NCBIfam" id="TIGR00106">
    <property type="entry name" value="MTH1187 family thiamine-binding protein"/>
    <property type="match status" value="1"/>
</dbReference>
<dbReference type="Gene3D" id="3.30.70.930">
    <property type="match status" value="1"/>
</dbReference>
<comment type="similarity">
    <text evidence="1">Belongs to the UPF0045 family.</text>
</comment>
<evidence type="ECO:0000313" key="4">
    <source>
        <dbReference type="EMBL" id="KAF9142100.1"/>
    </source>
</evidence>
<dbReference type="AlphaFoldDB" id="A0A9P5V717"/>
<protein>
    <recommendedName>
        <fullName evidence="3">Thiamine-binding protein domain-containing protein</fullName>
    </recommendedName>
</protein>
<feature type="region of interest" description="Disordered" evidence="2">
    <location>
        <begin position="1"/>
        <end position="65"/>
    </location>
</feature>
<dbReference type="PANTHER" id="PTHR33777:SF1">
    <property type="entry name" value="UPF0045 PROTEIN ECM15"/>
    <property type="match status" value="1"/>
</dbReference>
<dbReference type="PANTHER" id="PTHR33777">
    <property type="entry name" value="UPF0045 PROTEIN ECM15"/>
    <property type="match status" value="1"/>
</dbReference>
<name>A0A9P5V717_9FUNG</name>
<keyword evidence="5" id="KW-1185">Reference proteome</keyword>
<dbReference type="GO" id="GO:0005829">
    <property type="term" value="C:cytosol"/>
    <property type="evidence" value="ECO:0007669"/>
    <property type="project" value="TreeGrafter"/>
</dbReference>
<evidence type="ECO:0000259" key="3">
    <source>
        <dbReference type="Pfam" id="PF01910"/>
    </source>
</evidence>
<organism evidence="4 5">
    <name type="scientific">Linnemannia schmuckeri</name>
    <dbReference type="NCBI Taxonomy" id="64567"/>
    <lineage>
        <taxon>Eukaryota</taxon>
        <taxon>Fungi</taxon>
        <taxon>Fungi incertae sedis</taxon>
        <taxon>Mucoromycota</taxon>
        <taxon>Mortierellomycotina</taxon>
        <taxon>Mortierellomycetes</taxon>
        <taxon>Mortierellales</taxon>
        <taxon>Mortierellaceae</taxon>
        <taxon>Linnemannia</taxon>
    </lineage>
</organism>
<evidence type="ECO:0000256" key="2">
    <source>
        <dbReference type="SAM" id="MobiDB-lite"/>
    </source>
</evidence>